<evidence type="ECO:0000256" key="1">
    <source>
        <dbReference type="ARBA" id="ARBA00001554"/>
    </source>
</evidence>
<dbReference type="eggNOG" id="COG2154">
    <property type="taxonomic scope" value="Bacteria"/>
</dbReference>
<dbReference type="STRING" id="880073.Cabys_587"/>
<name>H1XT24_CALAY</name>
<dbReference type="EC" id="4.2.1.96" evidence="4"/>
<dbReference type="GO" id="GO:0006729">
    <property type="term" value="P:tetrahydrobiopterin biosynthetic process"/>
    <property type="evidence" value="ECO:0007669"/>
    <property type="project" value="InterPro"/>
</dbReference>
<dbReference type="InterPro" id="IPR036428">
    <property type="entry name" value="PCD_sf"/>
</dbReference>
<evidence type="ECO:0000256" key="2">
    <source>
        <dbReference type="ARBA" id="ARBA00006472"/>
    </source>
</evidence>
<keyword evidence="7" id="KW-1185">Reference proteome</keyword>
<dbReference type="GO" id="GO:0008124">
    <property type="term" value="F:4-alpha-hydroxytetrahydrobiopterin dehydratase activity"/>
    <property type="evidence" value="ECO:0007669"/>
    <property type="project" value="UniProtKB-UniRule"/>
</dbReference>
<proteinExistence type="inferred from homology"/>
<dbReference type="RefSeq" id="WP_006928585.1">
    <property type="nucleotide sequence ID" value="NZ_CM001402.1"/>
</dbReference>
<keyword evidence="3 4" id="KW-0456">Lyase</keyword>
<dbReference type="AlphaFoldDB" id="H1XT24"/>
<dbReference type="NCBIfam" id="NF002017">
    <property type="entry name" value="PRK00823.1-2"/>
    <property type="match status" value="1"/>
</dbReference>
<dbReference type="OrthoDB" id="9794987at2"/>
<reference evidence="6 7" key="1">
    <citation type="submission" date="2011-09" db="EMBL/GenBank/DDBJ databases">
        <title>The permanent draft genome of Caldithrix abyssi DSM 13497.</title>
        <authorList>
            <consortium name="US DOE Joint Genome Institute (JGI-PGF)"/>
            <person name="Lucas S."/>
            <person name="Han J."/>
            <person name="Lapidus A."/>
            <person name="Bruce D."/>
            <person name="Goodwin L."/>
            <person name="Pitluck S."/>
            <person name="Peters L."/>
            <person name="Kyrpides N."/>
            <person name="Mavromatis K."/>
            <person name="Ivanova N."/>
            <person name="Mikhailova N."/>
            <person name="Chertkov O."/>
            <person name="Detter J.C."/>
            <person name="Tapia R."/>
            <person name="Han C."/>
            <person name="Land M."/>
            <person name="Hauser L."/>
            <person name="Markowitz V."/>
            <person name="Cheng J.-F."/>
            <person name="Hugenholtz P."/>
            <person name="Woyke T."/>
            <person name="Wu D."/>
            <person name="Spring S."/>
            <person name="Brambilla E."/>
            <person name="Klenk H.-P."/>
            <person name="Eisen J.A."/>
        </authorList>
    </citation>
    <scope>NUCLEOTIDE SEQUENCE [LARGE SCALE GENOMIC DNA]</scope>
    <source>
        <strain evidence="6 7">DSM 13497</strain>
    </source>
</reference>
<dbReference type="EMBL" id="CM001402">
    <property type="protein sequence ID" value="EHO41453.1"/>
    <property type="molecule type" value="Genomic_DNA"/>
</dbReference>
<dbReference type="HAMAP" id="MF_00434">
    <property type="entry name" value="Pterin_4_alpha"/>
    <property type="match status" value="1"/>
</dbReference>
<evidence type="ECO:0000256" key="3">
    <source>
        <dbReference type="ARBA" id="ARBA00023239"/>
    </source>
</evidence>
<dbReference type="Proteomes" id="UP000004671">
    <property type="component" value="Chromosome"/>
</dbReference>
<accession>H1XT24</accession>
<reference evidence="5 8" key="2">
    <citation type="submission" date="2016-11" db="EMBL/GenBank/DDBJ databases">
        <title>Genomic analysis of Caldithrix abyssi and proposal of a novel bacterial phylum Caldithrichaeota.</title>
        <authorList>
            <person name="Kublanov I."/>
            <person name="Sigalova O."/>
            <person name="Gavrilov S."/>
            <person name="Lebedinsky A."/>
            <person name="Ivanova N."/>
            <person name="Daum C."/>
            <person name="Reddy T."/>
            <person name="Klenk H.P."/>
            <person name="Goker M."/>
            <person name="Reva O."/>
            <person name="Miroshnichenko M."/>
            <person name="Kyprides N."/>
            <person name="Woyke T."/>
            <person name="Gelfand M."/>
        </authorList>
    </citation>
    <scope>NUCLEOTIDE SEQUENCE [LARGE SCALE GENOMIC DNA]</scope>
    <source>
        <strain evidence="5 8">LF13</strain>
    </source>
</reference>
<dbReference type="PANTHER" id="PTHR12599:SF0">
    <property type="entry name" value="PTERIN-4-ALPHA-CARBINOLAMINE DEHYDRATASE"/>
    <property type="match status" value="1"/>
</dbReference>
<dbReference type="CDD" id="cd00488">
    <property type="entry name" value="PCD_DCoH"/>
    <property type="match status" value="1"/>
</dbReference>
<comment type="similarity">
    <text evidence="2 4">Belongs to the pterin-4-alpha-carbinolamine dehydratase family.</text>
</comment>
<sequence length="93" mass="10911">MEKLRKEEAQDLIKRLKNWKLQDEQISAQWQFTDFTEAMVFINKVAILAERHGHHPEIFNVYNRVRLTLTTHDAGGLTQKDFDLAMAIDELLS</sequence>
<evidence type="ECO:0000313" key="6">
    <source>
        <dbReference type="EMBL" id="EHO41453.1"/>
    </source>
</evidence>
<dbReference type="Pfam" id="PF01329">
    <property type="entry name" value="Pterin_4a"/>
    <property type="match status" value="1"/>
</dbReference>
<dbReference type="PaxDb" id="880073-Calab_1838"/>
<gene>
    <name evidence="5" type="ORF">Cabys_587</name>
    <name evidence="6" type="ORF">Calab_1838</name>
</gene>
<evidence type="ECO:0000256" key="4">
    <source>
        <dbReference type="HAMAP-Rule" id="MF_00434"/>
    </source>
</evidence>
<dbReference type="InterPro" id="IPR001533">
    <property type="entry name" value="Pterin_deHydtase"/>
</dbReference>
<evidence type="ECO:0000313" key="8">
    <source>
        <dbReference type="Proteomes" id="UP000183868"/>
    </source>
</evidence>
<protein>
    <recommendedName>
        <fullName evidence="4">Putative pterin-4-alpha-carbinolamine dehydratase</fullName>
        <shortName evidence="4">PHS</shortName>
        <ecNumber evidence="4">4.2.1.96</ecNumber>
    </recommendedName>
    <alternativeName>
        <fullName evidence="4">4-alpha-hydroxy-tetrahydropterin dehydratase</fullName>
    </alternativeName>
    <alternativeName>
        <fullName evidence="4">Pterin carbinolamine dehydratase</fullName>
        <shortName evidence="4">PCD</shortName>
    </alternativeName>
</protein>
<dbReference type="NCBIfam" id="NF002018">
    <property type="entry name" value="PRK00823.1-3"/>
    <property type="match status" value="1"/>
</dbReference>
<dbReference type="Proteomes" id="UP000183868">
    <property type="component" value="Chromosome"/>
</dbReference>
<dbReference type="HOGENOM" id="CLU_081974_4_0_0"/>
<dbReference type="Gene3D" id="3.30.1360.20">
    <property type="entry name" value="Transcriptional coactivator/pterin dehydratase"/>
    <property type="match status" value="1"/>
</dbReference>
<dbReference type="SUPFAM" id="SSF55248">
    <property type="entry name" value="PCD-like"/>
    <property type="match status" value="1"/>
</dbReference>
<organism evidence="6 7">
    <name type="scientific">Caldithrix abyssi DSM 13497</name>
    <dbReference type="NCBI Taxonomy" id="880073"/>
    <lineage>
        <taxon>Bacteria</taxon>
        <taxon>Pseudomonadati</taxon>
        <taxon>Calditrichota</taxon>
        <taxon>Calditrichia</taxon>
        <taxon>Calditrichales</taxon>
        <taxon>Calditrichaceae</taxon>
        <taxon>Caldithrix</taxon>
    </lineage>
</organism>
<evidence type="ECO:0000313" key="5">
    <source>
        <dbReference type="EMBL" id="APF17338.1"/>
    </source>
</evidence>
<comment type="catalytic activity">
    <reaction evidence="1 4">
        <text>(4aS,6R)-4a-hydroxy-L-erythro-5,6,7,8-tetrahydrobiopterin = (6R)-L-erythro-6,7-dihydrobiopterin + H2O</text>
        <dbReference type="Rhea" id="RHEA:11920"/>
        <dbReference type="ChEBI" id="CHEBI:15377"/>
        <dbReference type="ChEBI" id="CHEBI:15642"/>
        <dbReference type="ChEBI" id="CHEBI:43120"/>
        <dbReference type="EC" id="4.2.1.96"/>
    </reaction>
</comment>
<dbReference type="InParanoid" id="H1XT24"/>
<dbReference type="EMBL" id="CP018099">
    <property type="protein sequence ID" value="APF17338.1"/>
    <property type="molecule type" value="Genomic_DNA"/>
</dbReference>
<evidence type="ECO:0000313" key="7">
    <source>
        <dbReference type="Proteomes" id="UP000004671"/>
    </source>
</evidence>
<dbReference type="KEGG" id="caby:Cabys_587"/>
<dbReference type="PANTHER" id="PTHR12599">
    <property type="entry name" value="PTERIN-4-ALPHA-CARBINOLAMINE DEHYDRATASE"/>
    <property type="match status" value="1"/>
</dbReference>